<reference evidence="2" key="1">
    <citation type="submission" date="2016-10" db="EMBL/GenBank/DDBJ databases">
        <authorList>
            <person name="Varghese N."/>
            <person name="Submissions S."/>
        </authorList>
    </citation>
    <scope>NUCLEOTIDE SEQUENCE [LARGE SCALE GENOMIC DNA]</scope>
    <source>
        <strain evidence="2">DSM 22620</strain>
    </source>
</reference>
<name>A0A1H1L6E4_9ACTN</name>
<dbReference type="RefSeq" id="WP_090861773.1">
    <property type="nucleotide sequence ID" value="NZ_LT629759.1"/>
</dbReference>
<sequence>MARNEKSDFDKLVEEVGTHDHIVIDDGDGNEYTIRYPRAVVRKMESNGTTIDSVQEELAEGTLHGAEQFVKDFVLPGLKSDQPKMTFDEALELWEAIGDKETLISYMSVLFTQGVRAITGNPITESRMKFRLV</sequence>
<protein>
    <recommendedName>
        <fullName evidence="3">Tail assembly chaperone</fullName>
    </recommendedName>
</protein>
<dbReference type="AlphaFoldDB" id="A0A1H1L6E4"/>
<dbReference type="OrthoDB" id="9957594at2"/>
<dbReference type="EMBL" id="LT629759">
    <property type="protein sequence ID" value="SDR69615.1"/>
    <property type="molecule type" value="Genomic_DNA"/>
</dbReference>
<accession>A0A1H1L6E4</accession>
<evidence type="ECO:0008006" key="3">
    <source>
        <dbReference type="Google" id="ProtNLM"/>
    </source>
</evidence>
<organism evidence="1 2">
    <name type="scientific">Parafannyhessea umbonata</name>
    <dbReference type="NCBI Taxonomy" id="604330"/>
    <lineage>
        <taxon>Bacteria</taxon>
        <taxon>Bacillati</taxon>
        <taxon>Actinomycetota</taxon>
        <taxon>Coriobacteriia</taxon>
        <taxon>Coriobacteriales</taxon>
        <taxon>Atopobiaceae</taxon>
        <taxon>Parafannyhessea</taxon>
    </lineage>
</organism>
<evidence type="ECO:0000313" key="2">
    <source>
        <dbReference type="Proteomes" id="UP000199480"/>
    </source>
</evidence>
<gene>
    <name evidence="1" type="ORF">SAMN04489857_0697</name>
</gene>
<evidence type="ECO:0000313" key="1">
    <source>
        <dbReference type="EMBL" id="SDR69615.1"/>
    </source>
</evidence>
<dbReference type="Proteomes" id="UP000199480">
    <property type="component" value="Chromosome I"/>
</dbReference>
<proteinExistence type="predicted"/>
<dbReference type="GeneID" id="78500067"/>